<organism evidence="1 2">
    <name type="scientific">Imbroritus primus</name>
    <dbReference type="NCBI Taxonomy" id="3058603"/>
    <lineage>
        <taxon>Bacteria</taxon>
        <taxon>Pseudomonadati</taxon>
        <taxon>Pseudomonadota</taxon>
        <taxon>Betaproteobacteria</taxon>
        <taxon>Burkholderiales</taxon>
        <taxon>Burkholderiaceae</taxon>
        <taxon>Imbroritus</taxon>
    </lineage>
</organism>
<gene>
    <name evidence="1" type="ORF">MW7_006985</name>
</gene>
<evidence type="ECO:0000313" key="2">
    <source>
        <dbReference type="Proteomes" id="UP000004277"/>
    </source>
</evidence>
<proteinExistence type="predicted"/>
<reference evidence="1" key="1">
    <citation type="submission" date="2019-05" db="EMBL/GenBank/DDBJ databases">
        <title>Revised genome assembly of Burkholderiaceae (previously Ralstonia) sp. PBA.</title>
        <authorList>
            <person name="Gan H.M."/>
        </authorList>
    </citation>
    <scope>NUCLEOTIDE SEQUENCE</scope>
    <source>
        <strain evidence="1">PBA</strain>
    </source>
</reference>
<protein>
    <submittedName>
        <fullName evidence="1">Uncharacterized protein</fullName>
    </submittedName>
</protein>
<comment type="caution">
    <text evidence="1">The sequence shown here is derived from an EMBL/GenBank/DDBJ whole genome shotgun (WGS) entry which is preliminary data.</text>
</comment>
<keyword evidence="2" id="KW-1185">Reference proteome</keyword>
<evidence type="ECO:0000313" key="1">
    <source>
        <dbReference type="EMBL" id="TMS58469.1"/>
    </source>
</evidence>
<accession>A0ACD3SQA3</accession>
<dbReference type="EMBL" id="AKCV02000015">
    <property type="protein sequence ID" value="TMS58469.1"/>
    <property type="molecule type" value="Genomic_DNA"/>
</dbReference>
<sequence length="97" mass="10595">MDAINRALLHDRLATLHAARKQRDPIRMARAKDAVRELMADGSLSAELFEQAVLALIDPAGARISGAQREVIPYRWREPVDSDATPPPHVMPGSSAS</sequence>
<name>A0ACD3SQA3_9BURK</name>
<dbReference type="Proteomes" id="UP000004277">
    <property type="component" value="Unassembled WGS sequence"/>
</dbReference>